<dbReference type="EMBL" id="UZAN01040052">
    <property type="protein sequence ID" value="VDP68271.1"/>
    <property type="molecule type" value="Genomic_DNA"/>
</dbReference>
<dbReference type="SUPFAM" id="SSF48726">
    <property type="entry name" value="Immunoglobulin"/>
    <property type="match status" value="1"/>
</dbReference>
<gene>
    <name evidence="2" type="ORF">ECPE_LOCUS3047</name>
</gene>
<dbReference type="Pfam" id="PF07679">
    <property type="entry name" value="I-set"/>
    <property type="match status" value="1"/>
</dbReference>
<dbReference type="AlphaFoldDB" id="A0A183A7W2"/>
<evidence type="ECO:0000313" key="3">
    <source>
        <dbReference type="Proteomes" id="UP000272942"/>
    </source>
</evidence>
<feature type="domain" description="Ig-like" evidence="1">
    <location>
        <begin position="8"/>
        <end position="99"/>
    </location>
</feature>
<dbReference type="WBParaSite" id="ECPE_0000305001-mRNA-1">
    <property type="protein sequence ID" value="ECPE_0000305001-mRNA-1"/>
    <property type="gene ID" value="ECPE_0000305001"/>
</dbReference>
<dbReference type="PROSITE" id="PS50835">
    <property type="entry name" value="IG_LIKE"/>
    <property type="match status" value="1"/>
</dbReference>
<evidence type="ECO:0000259" key="1">
    <source>
        <dbReference type="PROSITE" id="PS50835"/>
    </source>
</evidence>
<accession>A0A183A7W2</accession>
<dbReference type="Proteomes" id="UP000272942">
    <property type="component" value="Unassembled WGS sequence"/>
</dbReference>
<evidence type="ECO:0000313" key="4">
    <source>
        <dbReference type="WBParaSite" id="ECPE_0000305001-mRNA-1"/>
    </source>
</evidence>
<dbReference type="InterPro" id="IPR013098">
    <property type="entry name" value="Ig_I-set"/>
</dbReference>
<dbReference type="OrthoDB" id="6273873at2759"/>
<dbReference type="InterPro" id="IPR013783">
    <property type="entry name" value="Ig-like_fold"/>
</dbReference>
<dbReference type="Gene3D" id="2.60.40.10">
    <property type="entry name" value="Immunoglobulins"/>
    <property type="match status" value="1"/>
</dbReference>
<keyword evidence="3" id="KW-1185">Reference proteome</keyword>
<protein>
    <submittedName>
        <fullName evidence="4">Ig-like domain-containing protein</fullName>
    </submittedName>
</protein>
<dbReference type="InterPro" id="IPR007110">
    <property type="entry name" value="Ig-like_dom"/>
</dbReference>
<proteinExistence type="predicted"/>
<dbReference type="InterPro" id="IPR036179">
    <property type="entry name" value="Ig-like_dom_sf"/>
</dbReference>
<reference evidence="4" key="1">
    <citation type="submission" date="2016-06" db="UniProtKB">
        <authorList>
            <consortium name="WormBaseParasite"/>
        </authorList>
    </citation>
    <scope>IDENTIFICATION</scope>
</reference>
<reference evidence="2 3" key="2">
    <citation type="submission" date="2018-11" db="EMBL/GenBank/DDBJ databases">
        <authorList>
            <consortium name="Pathogen Informatics"/>
        </authorList>
    </citation>
    <scope>NUCLEOTIDE SEQUENCE [LARGE SCALE GENOMIC DNA]</scope>
    <source>
        <strain evidence="2 3">Egypt</strain>
    </source>
</reference>
<name>A0A183A7W2_9TREM</name>
<evidence type="ECO:0000313" key="2">
    <source>
        <dbReference type="EMBL" id="VDP68271.1"/>
    </source>
</evidence>
<organism evidence="4">
    <name type="scientific">Echinostoma caproni</name>
    <dbReference type="NCBI Taxonomy" id="27848"/>
    <lineage>
        <taxon>Eukaryota</taxon>
        <taxon>Metazoa</taxon>
        <taxon>Spiralia</taxon>
        <taxon>Lophotrochozoa</taxon>
        <taxon>Platyhelminthes</taxon>
        <taxon>Trematoda</taxon>
        <taxon>Digenea</taxon>
        <taxon>Plagiorchiida</taxon>
        <taxon>Echinostomata</taxon>
        <taxon>Echinostomatoidea</taxon>
        <taxon>Echinostomatidae</taxon>
        <taxon>Echinostoma</taxon>
    </lineage>
</organism>
<sequence>MKLICDRPAKIIQPPVDTRAIAGESVLFFCQAEGNPAPRIVFRWNDVELTHSRPGMQLKVTSPDSVSLRAKLENSHNGDSVTCYAQNQVGSDSATAHITVYNANETEKRKTHELIEDSVDPCLLSEVSKTHKSIILCAAVSHVWIIRPDEGDQIRERIKRNFP</sequence>